<evidence type="ECO:0000256" key="2">
    <source>
        <dbReference type="SAM" id="SignalP"/>
    </source>
</evidence>
<reference evidence="5" key="1">
    <citation type="submission" date="2025-08" db="UniProtKB">
        <authorList>
            <consortium name="Ensembl"/>
        </authorList>
    </citation>
    <scope>IDENTIFICATION</scope>
</reference>
<evidence type="ECO:0000259" key="4">
    <source>
        <dbReference type="PROSITE" id="PS50879"/>
    </source>
</evidence>
<dbReference type="InterPro" id="IPR002156">
    <property type="entry name" value="RNaseH_domain"/>
</dbReference>
<dbReference type="PROSITE" id="PS50879">
    <property type="entry name" value="RNASE_H_1"/>
    <property type="match status" value="1"/>
</dbReference>
<protein>
    <submittedName>
        <fullName evidence="5">Uncharacterized protein</fullName>
    </submittedName>
</protein>
<evidence type="ECO:0000256" key="1">
    <source>
        <dbReference type="SAM" id="Coils"/>
    </source>
</evidence>
<dbReference type="AlphaFoldDB" id="A0A8C5BSM4"/>
<keyword evidence="1" id="KW-0175">Coiled coil</keyword>
<sequence length="1264" mass="146657">MRSIEMKGLLSSIIMVFLILQWNARSLISNGQEFKRYIEKLDVKPEIICIQETWMKSHLDFKIVGYNSVRLDRNERQAGGCATFIKEGILYERVPMNYETSLEIMVIEIWVNKRKMTIINVYNPCKKIKLEELERVGQRQNAIWCGDFNAHSTLWGGRKDDDNGKVIEELMDNKGIVCLNNGEGTRINVSNGVESVLDLTLVTDTLAGVCSWEVRKETTVGSDHYPIIIGVELTIEECNLERVLNWDFHNAEWELFKEISEKEMLEIEIGEDVDQLNTNVCRVILEAVERTIKRKEGKGKKRMVPWWNKECSKAIKSRNKAFRRLKGNHRFENLIEYKRSQANVRRTIKNARKTCWRNFCNSVGRETELGQIWGMIKKMNGVKREYGYPVLKVGETIAMKEEEKGEMLAKAFVKVHSSENISEEGKRGREATLVEYEVLMQDEEENEDLLNKTFTMTEMNRALRKTKMTAPGKDQVCYIMISNLSEAAKGILLELYNRVWKEGKLPESWKEAVIVPIPKPGKDSSNPENYRPIALTSNICKIMEKMINERLTYYMESKGFMSKYQSGFRKGRNTMDPTICLEHEIRKAQINKESVVAVFFDIEKAYDMMWVEGLLVRLRKLGVKGRIYRWIEDFLTERSIQVRVGKSLSGKFKIENGTPQGSIISPLLFSIMINDVFEEIVSGMGFSLFADDGAIWKRGKNLKFIVKKLQEAINRVEEWSYKWGFKFSVGKTNIMFFTRKRVGDEIKVKLYKQDLKRVKHFKLLGMWFDERLTWNIHIQKVVDKCKKVINIMRCLVGKEWGADRVALKGIYDGLIRAYIDYGSVVYGAAAEIHMKKLEGIQNQALRLCTGGFKTTPIAALQVEMGVMPIDLRRLQLSLTYWVHLQGHSKEHPAQDTLKPSWEKEKKEVRNFGWTAVQRAKEIGIEKIQFSPTVPIPALAPWILPDATVDLTILERKNKDREFVCNAISVQEYIDEFYGYVKIYTDGSKSAESKVGVAFWVPEFRVRVGKRVSDEVSVYTAEMIAILLAIHWVEETRPVSVLICSDSSSVLTSLQSSKSDSRPDILIEIKQILYRIEMMGITVVFVWVPAHIGVRGNEVVDKVAKEATKCEEIELRINISKMEGKNIIKRKMKEKWQKRWEEERKGRWFYKIQRKVGEARGTGRSRREETVISRLRFGHTGLNASLFIVQKHDTGRCDHCEEQETVDHVMNSCRKYEVERRQMQDKLAEIKERYELVNILRKMSGDRCYRHVFGYLKETHLIKKI</sequence>
<organism evidence="5 6">
    <name type="scientific">Gadus morhua</name>
    <name type="common">Atlantic cod</name>
    <dbReference type="NCBI Taxonomy" id="8049"/>
    <lineage>
        <taxon>Eukaryota</taxon>
        <taxon>Metazoa</taxon>
        <taxon>Chordata</taxon>
        <taxon>Craniata</taxon>
        <taxon>Vertebrata</taxon>
        <taxon>Euteleostomi</taxon>
        <taxon>Actinopterygii</taxon>
        <taxon>Neopterygii</taxon>
        <taxon>Teleostei</taxon>
        <taxon>Neoteleostei</taxon>
        <taxon>Acanthomorphata</taxon>
        <taxon>Zeiogadaria</taxon>
        <taxon>Gadariae</taxon>
        <taxon>Gadiformes</taxon>
        <taxon>Gadoidei</taxon>
        <taxon>Gadidae</taxon>
        <taxon>Gadus</taxon>
    </lineage>
</organism>
<evidence type="ECO:0000313" key="5">
    <source>
        <dbReference type="Ensembl" id="ENSGMOP00000048360.1"/>
    </source>
</evidence>
<dbReference type="InterPro" id="IPR043502">
    <property type="entry name" value="DNA/RNA_pol_sf"/>
</dbReference>
<dbReference type="Pfam" id="PF00078">
    <property type="entry name" value="RVT_1"/>
    <property type="match status" value="1"/>
</dbReference>
<dbReference type="GeneTree" id="ENSGT01060000248530"/>
<dbReference type="CDD" id="cd09276">
    <property type="entry name" value="Rnase_HI_RT_non_LTR"/>
    <property type="match status" value="1"/>
</dbReference>
<name>A0A8C5BSM4_GADMO</name>
<keyword evidence="6" id="KW-1185">Reference proteome</keyword>
<dbReference type="Gene3D" id="3.60.10.10">
    <property type="entry name" value="Endonuclease/exonuclease/phosphatase"/>
    <property type="match status" value="1"/>
</dbReference>
<feature type="domain" description="Reverse transcriptase" evidence="3">
    <location>
        <begin position="498"/>
        <end position="772"/>
    </location>
</feature>
<dbReference type="Gene3D" id="3.30.420.10">
    <property type="entry name" value="Ribonuclease H-like superfamily/Ribonuclease H"/>
    <property type="match status" value="1"/>
</dbReference>
<feature type="coiled-coil region" evidence="1">
    <location>
        <begin position="1212"/>
        <end position="1239"/>
    </location>
</feature>
<dbReference type="InterPro" id="IPR000477">
    <property type="entry name" value="RT_dom"/>
</dbReference>
<dbReference type="PROSITE" id="PS50878">
    <property type="entry name" value="RT_POL"/>
    <property type="match status" value="1"/>
</dbReference>
<evidence type="ECO:0000313" key="6">
    <source>
        <dbReference type="Proteomes" id="UP000694546"/>
    </source>
</evidence>
<dbReference type="Pfam" id="PF00075">
    <property type="entry name" value="RNase_H"/>
    <property type="match status" value="1"/>
</dbReference>
<dbReference type="InterPro" id="IPR036691">
    <property type="entry name" value="Endo/exonu/phosph_ase_sf"/>
</dbReference>
<dbReference type="GO" id="GO:0006259">
    <property type="term" value="P:DNA metabolic process"/>
    <property type="evidence" value="ECO:0007669"/>
    <property type="project" value="UniProtKB-ARBA"/>
</dbReference>
<dbReference type="InterPro" id="IPR005135">
    <property type="entry name" value="Endo/exonuclease/phosphatase"/>
</dbReference>
<dbReference type="Proteomes" id="UP000694546">
    <property type="component" value="Chromosome 14"/>
</dbReference>
<dbReference type="Ensembl" id="ENSGMOT00000024792.1">
    <property type="protein sequence ID" value="ENSGMOP00000048360.1"/>
    <property type="gene ID" value="ENSGMOG00000034158.1"/>
</dbReference>
<proteinExistence type="predicted"/>
<dbReference type="PANTHER" id="PTHR36688:SF2">
    <property type="entry name" value="ENDONUCLEASE_EXONUCLEASE_PHOSPHATASE DOMAIN-CONTAINING PROTEIN"/>
    <property type="match status" value="1"/>
</dbReference>
<dbReference type="CDD" id="cd01650">
    <property type="entry name" value="RT_nLTR_like"/>
    <property type="match status" value="1"/>
</dbReference>
<dbReference type="PANTHER" id="PTHR36688">
    <property type="entry name" value="ENDO/EXONUCLEASE/PHOSPHATASE DOMAIN-CONTAINING PROTEIN"/>
    <property type="match status" value="1"/>
</dbReference>
<dbReference type="InterPro" id="IPR036397">
    <property type="entry name" value="RNaseH_sf"/>
</dbReference>
<dbReference type="InterPro" id="IPR052560">
    <property type="entry name" value="RdDP_mobile_element"/>
</dbReference>
<feature type="domain" description="RNase H type-1" evidence="4">
    <location>
        <begin position="976"/>
        <end position="1108"/>
    </location>
</feature>
<feature type="signal peptide" evidence="2">
    <location>
        <begin position="1"/>
        <end position="24"/>
    </location>
</feature>
<dbReference type="GO" id="GO:0004523">
    <property type="term" value="F:RNA-DNA hybrid ribonuclease activity"/>
    <property type="evidence" value="ECO:0007669"/>
    <property type="project" value="InterPro"/>
</dbReference>
<dbReference type="OMA" id="DCHYSWR"/>
<accession>A0A8C5BSM4</accession>
<dbReference type="SUPFAM" id="SSF53098">
    <property type="entry name" value="Ribonuclease H-like"/>
    <property type="match status" value="1"/>
</dbReference>
<dbReference type="InterPro" id="IPR012337">
    <property type="entry name" value="RNaseH-like_sf"/>
</dbReference>
<reference evidence="5" key="2">
    <citation type="submission" date="2025-09" db="UniProtKB">
        <authorList>
            <consortium name="Ensembl"/>
        </authorList>
    </citation>
    <scope>IDENTIFICATION</scope>
</reference>
<dbReference type="GO" id="GO:0003676">
    <property type="term" value="F:nucleic acid binding"/>
    <property type="evidence" value="ECO:0007669"/>
    <property type="project" value="InterPro"/>
</dbReference>
<dbReference type="SUPFAM" id="SSF56672">
    <property type="entry name" value="DNA/RNA polymerases"/>
    <property type="match status" value="1"/>
</dbReference>
<dbReference type="Pfam" id="PF14529">
    <property type="entry name" value="Exo_endo_phos_2"/>
    <property type="match status" value="1"/>
</dbReference>
<dbReference type="SUPFAM" id="SSF56219">
    <property type="entry name" value="DNase I-like"/>
    <property type="match status" value="1"/>
</dbReference>
<keyword evidence="2" id="KW-0732">Signal</keyword>
<feature type="chain" id="PRO_5034382296" evidence="2">
    <location>
        <begin position="25"/>
        <end position="1264"/>
    </location>
</feature>
<evidence type="ECO:0000259" key="3">
    <source>
        <dbReference type="PROSITE" id="PS50878"/>
    </source>
</evidence>